<evidence type="ECO:0000313" key="9">
    <source>
        <dbReference type="Proteomes" id="UP000276634"/>
    </source>
</evidence>
<dbReference type="RefSeq" id="WP_170165145.1">
    <property type="nucleotide sequence ID" value="NZ_RJVI01000003.1"/>
</dbReference>
<dbReference type="GO" id="GO:0051603">
    <property type="term" value="P:proteolysis involved in protein catabolic process"/>
    <property type="evidence" value="ECO:0007669"/>
    <property type="project" value="TreeGrafter"/>
</dbReference>
<proteinExistence type="predicted"/>
<evidence type="ECO:0000259" key="7">
    <source>
        <dbReference type="Pfam" id="PF01435"/>
    </source>
</evidence>
<evidence type="ECO:0000256" key="3">
    <source>
        <dbReference type="ARBA" id="ARBA00022723"/>
    </source>
</evidence>
<keyword evidence="6" id="KW-0482">Metalloprotease</keyword>
<dbReference type="GO" id="GO:0004222">
    <property type="term" value="F:metalloendopeptidase activity"/>
    <property type="evidence" value="ECO:0007669"/>
    <property type="project" value="InterPro"/>
</dbReference>
<dbReference type="PANTHER" id="PTHR22726:SF1">
    <property type="entry name" value="METALLOENDOPEPTIDASE OMA1, MITOCHONDRIAL"/>
    <property type="match status" value="1"/>
</dbReference>
<evidence type="ECO:0000256" key="4">
    <source>
        <dbReference type="ARBA" id="ARBA00022801"/>
    </source>
</evidence>
<dbReference type="InterPro" id="IPR001915">
    <property type="entry name" value="Peptidase_M48"/>
</dbReference>
<sequence length="469" mass="49537">MAVLALAAVCAAGRAAPVALPEMGDASAAVLPAEEAARIGRAFHQRLYRAGRILEDPEVDAWLRHLGGRLAQEAGAGGVHLFVVRDPSLNAFAAPGGYIGIHAGLILAARREDEVAAVLAHEIAHVTQRHLARTLEAMRSLSLPTAVGLLAAVLAGAADPQLGQAAVAGVVAGQAQAQIGFTREHEREADRVGMELLAAAGFDPQAMAGLFETLQQRGRYYTDVLPEFLRTHPVTAARLAEARARARGLVPRPAEESDFAFAQARLRVLTAERPLAAAAHFEPLLEGGQATPAQRAAAHYGLALALRRAGRLEEAGRHVQAALAAAPDRLAVRLERARWLAAAGREAEAGEAFAALAAVFPGNEAVLAAWARFLLERGQARAARDLLVDAVRGAAVPVALRELLARAHMALGERAAAHEQLAEAAAQRGDLGAALEQVALALAADPDRYRKARLEARRARLQAEMAERR</sequence>
<feature type="domain" description="Peptidase M48" evidence="7">
    <location>
        <begin position="59"/>
        <end position="245"/>
    </location>
</feature>
<dbReference type="Proteomes" id="UP000276634">
    <property type="component" value="Unassembled WGS sequence"/>
</dbReference>
<keyword evidence="2 8" id="KW-0645">Protease</keyword>
<dbReference type="GO" id="GO:0046872">
    <property type="term" value="F:metal ion binding"/>
    <property type="evidence" value="ECO:0007669"/>
    <property type="project" value="UniProtKB-KW"/>
</dbReference>
<keyword evidence="5" id="KW-0862">Zinc</keyword>
<protein>
    <submittedName>
        <fullName evidence="8">Putative Zn-dependent protease</fullName>
    </submittedName>
</protein>
<dbReference type="SMART" id="SM00028">
    <property type="entry name" value="TPR"/>
    <property type="match status" value="2"/>
</dbReference>
<dbReference type="GO" id="GO:0016020">
    <property type="term" value="C:membrane"/>
    <property type="evidence" value="ECO:0007669"/>
    <property type="project" value="TreeGrafter"/>
</dbReference>
<dbReference type="EMBL" id="RJVI01000003">
    <property type="protein sequence ID" value="ROR29780.1"/>
    <property type="molecule type" value="Genomic_DNA"/>
</dbReference>
<name>A0A3N1XT15_9GAMM</name>
<accession>A0A3N1XT15</accession>
<keyword evidence="9" id="KW-1185">Reference proteome</keyword>
<dbReference type="InterPro" id="IPR019734">
    <property type="entry name" value="TPR_rpt"/>
</dbReference>
<dbReference type="InterPro" id="IPR011990">
    <property type="entry name" value="TPR-like_helical_dom_sf"/>
</dbReference>
<comment type="caution">
    <text evidence="8">The sequence shown here is derived from an EMBL/GenBank/DDBJ whole genome shotgun (WGS) entry which is preliminary data.</text>
</comment>
<evidence type="ECO:0000256" key="5">
    <source>
        <dbReference type="ARBA" id="ARBA00022833"/>
    </source>
</evidence>
<evidence type="ECO:0000256" key="2">
    <source>
        <dbReference type="ARBA" id="ARBA00022670"/>
    </source>
</evidence>
<dbReference type="Pfam" id="PF01435">
    <property type="entry name" value="Peptidase_M48"/>
    <property type="match status" value="1"/>
</dbReference>
<keyword evidence="4" id="KW-0378">Hydrolase</keyword>
<gene>
    <name evidence="8" type="ORF">EDC57_2457</name>
</gene>
<dbReference type="InterPro" id="IPR051156">
    <property type="entry name" value="Mito/Outer_Membr_Metalloprot"/>
</dbReference>
<evidence type="ECO:0000256" key="1">
    <source>
        <dbReference type="ARBA" id="ARBA00001947"/>
    </source>
</evidence>
<comment type="cofactor">
    <cofactor evidence="1">
        <name>Zn(2+)</name>
        <dbReference type="ChEBI" id="CHEBI:29105"/>
    </cofactor>
</comment>
<organism evidence="8 9">
    <name type="scientific">Inmirania thermothiophila</name>
    <dbReference type="NCBI Taxonomy" id="1750597"/>
    <lineage>
        <taxon>Bacteria</taxon>
        <taxon>Pseudomonadati</taxon>
        <taxon>Pseudomonadota</taxon>
        <taxon>Gammaproteobacteria</taxon>
        <taxon>Chromatiales</taxon>
        <taxon>Ectothiorhodospiraceae</taxon>
        <taxon>Inmirania</taxon>
    </lineage>
</organism>
<evidence type="ECO:0000256" key="6">
    <source>
        <dbReference type="ARBA" id="ARBA00023049"/>
    </source>
</evidence>
<dbReference type="Gene3D" id="1.25.40.10">
    <property type="entry name" value="Tetratricopeptide repeat domain"/>
    <property type="match status" value="1"/>
</dbReference>
<dbReference type="Gene3D" id="3.30.2010.10">
    <property type="entry name" value="Metalloproteases ('zincins'), catalytic domain"/>
    <property type="match status" value="1"/>
</dbReference>
<dbReference type="PANTHER" id="PTHR22726">
    <property type="entry name" value="METALLOENDOPEPTIDASE OMA1"/>
    <property type="match status" value="1"/>
</dbReference>
<evidence type="ECO:0000313" key="8">
    <source>
        <dbReference type="EMBL" id="ROR29780.1"/>
    </source>
</evidence>
<dbReference type="AlphaFoldDB" id="A0A3N1XT15"/>
<reference evidence="8 9" key="1">
    <citation type="submission" date="2018-11" db="EMBL/GenBank/DDBJ databases">
        <title>Genomic Encyclopedia of Type Strains, Phase IV (KMG-IV): sequencing the most valuable type-strain genomes for metagenomic binning, comparative biology and taxonomic classification.</title>
        <authorList>
            <person name="Goeker M."/>
        </authorList>
    </citation>
    <scope>NUCLEOTIDE SEQUENCE [LARGE SCALE GENOMIC DNA]</scope>
    <source>
        <strain evidence="8 9">DSM 100275</strain>
    </source>
</reference>
<dbReference type="SUPFAM" id="SSF48452">
    <property type="entry name" value="TPR-like"/>
    <property type="match status" value="1"/>
</dbReference>
<keyword evidence="3" id="KW-0479">Metal-binding</keyword>